<evidence type="ECO:0000259" key="7">
    <source>
        <dbReference type="Pfam" id="PF09733"/>
    </source>
</evidence>
<keyword evidence="4" id="KW-0862">Zinc</keyword>
<comment type="caution">
    <text evidence="8">The sequence shown here is derived from an EMBL/GenBank/DDBJ whole genome shotgun (WGS) entry which is preliminary data.</text>
</comment>
<keyword evidence="2" id="KW-0479">Metal-binding</keyword>
<dbReference type="InterPro" id="IPR019135">
    <property type="entry name" value="Polycomb_protein_VEFS-Box"/>
</dbReference>
<dbReference type="PANTHER" id="PTHR22597">
    <property type="entry name" value="POLYCOMB GROUP PROTEIN"/>
    <property type="match status" value="1"/>
</dbReference>
<dbReference type="CDD" id="cd21553">
    <property type="entry name" value="VEFS-box_EMF2-like"/>
    <property type="match status" value="1"/>
</dbReference>
<comment type="similarity">
    <text evidence="1">Belongs to the VEFS (VRN2-EMF2-FIS2-SU(Z)12) family.</text>
</comment>
<dbReference type="GO" id="GO:0008270">
    <property type="term" value="F:zinc ion binding"/>
    <property type="evidence" value="ECO:0007669"/>
    <property type="project" value="UniProtKB-KW"/>
</dbReference>
<name>A0AAV5EQA9_ELECO</name>
<evidence type="ECO:0000313" key="8">
    <source>
        <dbReference type="EMBL" id="GJN24420.1"/>
    </source>
</evidence>
<dbReference type="AlphaFoldDB" id="A0AAV5EQA9"/>
<sequence length="189" mass="21708">MLQKGLNSIIILGAWTLWRHHNDCVFNGRAPSMATDLIMAGEEKSMWAIAGAKALSGLDVHEEMAAGQWHWNKFSQSMIVKTMLMKILLTMTTEGCFDYVGISKDKKQIMHMWNSFVKKQRVLADRRVPWACEVFSRLYGQQLVQNTALLWCWHFIMIKLWNHNILDARTMNTCNIILQGFQDGSSSAK</sequence>
<gene>
    <name evidence="8" type="primary">gb12158</name>
    <name evidence="8" type="ORF">PR202_gb12158</name>
</gene>
<evidence type="ECO:0000256" key="4">
    <source>
        <dbReference type="ARBA" id="ARBA00022833"/>
    </source>
</evidence>
<dbReference type="EMBL" id="BQKI01000077">
    <property type="protein sequence ID" value="GJN24420.1"/>
    <property type="molecule type" value="Genomic_DNA"/>
</dbReference>
<dbReference type="Pfam" id="PF09733">
    <property type="entry name" value="VEFS-Box"/>
    <property type="match status" value="1"/>
</dbReference>
<keyword evidence="3" id="KW-0863">Zinc-finger</keyword>
<proteinExistence type="inferred from homology"/>
<evidence type="ECO:0000256" key="5">
    <source>
        <dbReference type="ARBA" id="ARBA00023015"/>
    </source>
</evidence>
<dbReference type="PANTHER" id="PTHR22597:SF0">
    <property type="entry name" value="POLYCOMB PROTEIN SUZ12"/>
    <property type="match status" value="1"/>
</dbReference>
<accession>A0AAV5EQA9</accession>
<evidence type="ECO:0000256" key="6">
    <source>
        <dbReference type="ARBA" id="ARBA00023163"/>
    </source>
</evidence>
<dbReference type="Proteomes" id="UP001054889">
    <property type="component" value="Unassembled WGS sequence"/>
</dbReference>
<feature type="domain" description="Polycomb protein VEFS-Box" evidence="7">
    <location>
        <begin position="98"/>
        <end position="171"/>
    </location>
</feature>
<organism evidence="8 9">
    <name type="scientific">Eleusine coracana subsp. coracana</name>
    <dbReference type="NCBI Taxonomy" id="191504"/>
    <lineage>
        <taxon>Eukaryota</taxon>
        <taxon>Viridiplantae</taxon>
        <taxon>Streptophyta</taxon>
        <taxon>Embryophyta</taxon>
        <taxon>Tracheophyta</taxon>
        <taxon>Spermatophyta</taxon>
        <taxon>Magnoliopsida</taxon>
        <taxon>Liliopsida</taxon>
        <taxon>Poales</taxon>
        <taxon>Poaceae</taxon>
        <taxon>PACMAD clade</taxon>
        <taxon>Chloridoideae</taxon>
        <taxon>Cynodonteae</taxon>
        <taxon>Eleusininae</taxon>
        <taxon>Eleusine</taxon>
    </lineage>
</organism>
<evidence type="ECO:0000256" key="2">
    <source>
        <dbReference type="ARBA" id="ARBA00022723"/>
    </source>
</evidence>
<reference evidence="8" key="1">
    <citation type="journal article" date="2018" name="DNA Res.">
        <title>Multiple hybrid de novo genome assembly of finger millet, an orphan allotetraploid crop.</title>
        <authorList>
            <person name="Hatakeyama M."/>
            <person name="Aluri S."/>
            <person name="Balachadran M.T."/>
            <person name="Sivarajan S.R."/>
            <person name="Patrignani A."/>
            <person name="Gruter S."/>
            <person name="Poveda L."/>
            <person name="Shimizu-Inatsugi R."/>
            <person name="Baeten J."/>
            <person name="Francoijs K.J."/>
            <person name="Nataraja K.N."/>
            <person name="Reddy Y.A.N."/>
            <person name="Phadnis S."/>
            <person name="Ravikumar R.L."/>
            <person name="Schlapbach R."/>
            <person name="Sreeman S.M."/>
            <person name="Shimizu K.K."/>
        </authorList>
    </citation>
    <scope>NUCLEOTIDE SEQUENCE</scope>
</reference>
<dbReference type="GO" id="GO:0005634">
    <property type="term" value="C:nucleus"/>
    <property type="evidence" value="ECO:0007669"/>
    <property type="project" value="UniProtKB-ARBA"/>
</dbReference>
<keyword evidence="5" id="KW-0805">Transcription regulation</keyword>
<protein>
    <recommendedName>
        <fullName evidence="7">Polycomb protein VEFS-Box domain-containing protein</fullName>
    </recommendedName>
</protein>
<evidence type="ECO:0000313" key="9">
    <source>
        <dbReference type="Proteomes" id="UP001054889"/>
    </source>
</evidence>
<keyword evidence="6" id="KW-0804">Transcription</keyword>
<reference evidence="8" key="2">
    <citation type="submission" date="2021-12" db="EMBL/GenBank/DDBJ databases">
        <title>Resequencing data analysis of finger millet.</title>
        <authorList>
            <person name="Hatakeyama M."/>
            <person name="Aluri S."/>
            <person name="Balachadran M.T."/>
            <person name="Sivarajan S.R."/>
            <person name="Poveda L."/>
            <person name="Shimizu-Inatsugi R."/>
            <person name="Schlapbach R."/>
            <person name="Sreeman S.M."/>
            <person name="Shimizu K.K."/>
        </authorList>
    </citation>
    <scope>NUCLEOTIDE SEQUENCE</scope>
</reference>
<keyword evidence="9" id="KW-1185">Reference proteome</keyword>
<dbReference type="GO" id="GO:0031490">
    <property type="term" value="F:chromatin DNA binding"/>
    <property type="evidence" value="ECO:0007669"/>
    <property type="project" value="TreeGrafter"/>
</dbReference>
<evidence type="ECO:0000256" key="3">
    <source>
        <dbReference type="ARBA" id="ARBA00022771"/>
    </source>
</evidence>
<evidence type="ECO:0000256" key="1">
    <source>
        <dbReference type="ARBA" id="ARBA00007416"/>
    </source>
</evidence>